<reference evidence="2" key="1">
    <citation type="submission" date="2020-11" db="EMBL/GenBank/DDBJ databases">
        <authorList>
            <person name="Tran Van P."/>
        </authorList>
    </citation>
    <scope>NUCLEOTIDE SEQUENCE</scope>
</reference>
<dbReference type="Pfam" id="PF12580">
    <property type="entry name" value="TPPII"/>
    <property type="match status" value="1"/>
</dbReference>
<evidence type="ECO:0000313" key="3">
    <source>
        <dbReference type="Proteomes" id="UP000677054"/>
    </source>
</evidence>
<accession>A0A7R9AJ37</accession>
<dbReference type="EMBL" id="CAJPEV010021267">
    <property type="protein sequence ID" value="CAG0908100.1"/>
    <property type="molecule type" value="Genomic_DNA"/>
</dbReference>
<feature type="non-terminal residue" evidence="2">
    <location>
        <position position="74"/>
    </location>
</feature>
<dbReference type="Proteomes" id="UP000677054">
    <property type="component" value="Unassembled WGS sequence"/>
</dbReference>
<feature type="non-terminal residue" evidence="2">
    <location>
        <position position="1"/>
    </location>
</feature>
<organism evidence="2">
    <name type="scientific">Darwinula stevensoni</name>
    <dbReference type="NCBI Taxonomy" id="69355"/>
    <lineage>
        <taxon>Eukaryota</taxon>
        <taxon>Metazoa</taxon>
        <taxon>Ecdysozoa</taxon>
        <taxon>Arthropoda</taxon>
        <taxon>Crustacea</taxon>
        <taxon>Oligostraca</taxon>
        <taxon>Ostracoda</taxon>
        <taxon>Podocopa</taxon>
        <taxon>Podocopida</taxon>
        <taxon>Darwinulocopina</taxon>
        <taxon>Darwinuloidea</taxon>
        <taxon>Darwinulidae</taxon>
        <taxon>Darwinula</taxon>
    </lineage>
</organism>
<dbReference type="EMBL" id="LR920785">
    <property type="protein sequence ID" value="CAD7255270.1"/>
    <property type="molecule type" value="Genomic_DNA"/>
</dbReference>
<sequence>FLCRPAESKIQPLGSRDVIPVGRRIFALVLTYNFNISRSVEISPENPLLGEYLYESEYEGQLWMLYDSNKRLVA</sequence>
<proteinExistence type="predicted"/>
<feature type="domain" description="Tripeptidyl peptidase II second Ig-like" evidence="1">
    <location>
        <begin position="3"/>
        <end position="74"/>
    </location>
</feature>
<evidence type="ECO:0000313" key="2">
    <source>
        <dbReference type="EMBL" id="CAD7255270.1"/>
    </source>
</evidence>
<keyword evidence="3" id="KW-1185">Reference proteome</keyword>
<evidence type="ECO:0000259" key="1">
    <source>
        <dbReference type="Pfam" id="PF12580"/>
    </source>
</evidence>
<dbReference type="AlphaFoldDB" id="A0A7R9AJ37"/>
<dbReference type="InterPro" id="IPR022229">
    <property type="entry name" value="TPPII_Ig-like-2"/>
</dbReference>
<gene>
    <name evidence="2" type="ORF">DSTB1V02_LOCUS15015</name>
</gene>
<name>A0A7R9AJ37_9CRUS</name>
<protein>
    <recommendedName>
        <fullName evidence="1">Tripeptidyl peptidase II second Ig-like domain-containing protein</fullName>
    </recommendedName>
</protein>
<dbReference type="OrthoDB" id="10256524at2759"/>